<dbReference type="GO" id="GO:0045547">
    <property type="term" value="F:ditrans,polycis-polyprenyl diphosphate synthase [(2E,6E)-farnesyl diphosphate specific] activity"/>
    <property type="evidence" value="ECO:0007669"/>
    <property type="project" value="UniProtKB-EC"/>
</dbReference>
<evidence type="ECO:0000256" key="6">
    <source>
        <dbReference type="ARBA" id="ARBA00022679"/>
    </source>
</evidence>
<evidence type="ECO:0000256" key="1">
    <source>
        <dbReference type="ARBA" id="ARBA00001946"/>
    </source>
</evidence>
<comment type="catalytic activity">
    <reaction evidence="12">
        <text>n isopentenyl diphosphate + (2E,6E)-farnesyl diphosphate = a di-trans,poly-cis-polyprenyl diphosphate + n diphosphate</text>
        <dbReference type="Rhea" id="RHEA:53008"/>
        <dbReference type="Rhea" id="RHEA-COMP:19494"/>
        <dbReference type="ChEBI" id="CHEBI:33019"/>
        <dbReference type="ChEBI" id="CHEBI:128769"/>
        <dbReference type="ChEBI" id="CHEBI:136960"/>
        <dbReference type="ChEBI" id="CHEBI:175763"/>
        <dbReference type="EC" id="2.5.1.87"/>
    </reaction>
</comment>
<dbReference type="Gene3D" id="3.40.1180.10">
    <property type="entry name" value="Decaprenyl diphosphate synthase-like"/>
    <property type="match status" value="1"/>
</dbReference>
<keyword evidence="9" id="KW-0460">Magnesium</keyword>
<keyword evidence="8" id="KW-0256">Endoplasmic reticulum</keyword>
<evidence type="ECO:0000256" key="3">
    <source>
        <dbReference type="ARBA" id="ARBA00004922"/>
    </source>
</evidence>
<comment type="pathway">
    <text evidence="3">Protein modification; protein glycosylation.</text>
</comment>
<dbReference type="VEuPathDB" id="VectorBase:PPAPM1_005407"/>
<dbReference type="EC" id="2.5.1.87" evidence="5"/>
<dbReference type="EMBL" id="AJVK01029928">
    <property type="status" value="NOT_ANNOTATED_CDS"/>
    <property type="molecule type" value="Genomic_DNA"/>
</dbReference>
<dbReference type="InterPro" id="IPR036424">
    <property type="entry name" value="UPP_synth-like_sf"/>
</dbReference>
<comment type="cofactor">
    <cofactor evidence="1">
        <name>Mg(2+)</name>
        <dbReference type="ChEBI" id="CHEBI:18420"/>
    </cofactor>
</comment>
<proteinExistence type="inferred from homology"/>
<organism evidence="13 14">
    <name type="scientific">Phlebotomus papatasi</name>
    <name type="common">Sandfly</name>
    <dbReference type="NCBI Taxonomy" id="29031"/>
    <lineage>
        <taxon>Eukaryota</taxon>
        <taxon>Metazoa</taxon>
        <taxon>Ecdysozoa</taxon>
        <taxon>Arthropoda</taxon>
        <taxon>Hexapoda</taxon>
        <taxon>Insecta</taxon>
        <taxon>Pterygota</taxon>
        <taxon>Neoptera</taxon>
        <taxon>Endopterygota</taxon>
        <taxon>Diptera</taxon>
        <taxon>Nematocera</taxon>
        <taxon>Psychodoidea</taxon>
        <taxon>Psychodidae</taxon>
        <taxon>Phlebotomus</taxon>
        <taxon>Phlebotomus</taxon>
    </lineage>
</organism>
<keyword evidence="11" id="KW-0472">Membrane</keyword>
<keyword evidence="10" id="KW-1133">Transmembrane helix</keyword>
<dbReference type="GO" id="GO:0005789">
    <property type="term" value="C:endoplasmic reticulum membrane"/>
    <property type="evidence" value="ECO:0007669"/>
    <property type="project" value="UniProtKB-SubCell"/>
</dbReference>
<evidence type="ECO:0000313" key="13">
    <source>
        <dbReference type="EnsemblMetazoa" id="PPAI005141-PA"/>
    </source>
</evidence>
<name>A0A1B0DBF2_PHLPP</name>
<evidence type="ECO:0000256" key="2">
    <source>
        <dbReference type="ARBA" id="ARBA00004586"/>
    </source>
</evidence>
<evidence type="ECO:0000256" key="10">
    <source>
        <dbReference type="ARBA" id="ARBA00022989"/>
    </source>
</evidence>
<evidence type="ECO:0000256" key="7">
    <source>
        <dbReference type="ARBA" id="ARBA00022692"/>
    </source>
</evidence>
<accession>A0A1B0DBF2</accession>
<evidence type="ECO:0000256" key="11">
    <source>
        <dbReference type="ARBA" id="ARBA00023136"/>
    </source>
</evidence>
<dbReference type="AlphaFoldDB" id="A0A1B0DBF2"/>
<dbReference type="VEuPathDB" id="VectorBase:PPAI005141"/>
<keyword evidence="14" id="KW-1185">Reference proteome</keyword>
<keyword evidence="6" id="KW-0808">Transferase</keyword>
<comment type="similarity">
    <text evidence="4">Belongs to the UPP synthase family.</text>
</comment>
<evidence type="ECO:0000256" key="8">
    <source>
        <dbReference type="ARBA" id="ARBA00022824"/>
    </source>
</evidence>
<protein>
    <recommendedName>
        <fullName evidence="5">ditrans,polycis-polyprenyl diphosphate synthase [(2E,6E)-farnesyldiphosphate specific]</fullName>
        <ecNumber evidence="5">2.5.1.87</ecNumber>
    </recommendedName>
</protein>
<reference evidence="13" key="1">
    <citation type="submission" date="2022-08" db="UniProtKB">
        <authorList>
            <consortium name="EnsemblMetazoa"/>
        </authorList>
    </citation>
    <scope>IDENTIFICATION</scope>
    <source>
        <strain evidence="13">Israel</strain>
    </source>
</reference>
<evidence type="ECO:0000256" key="12">
    <source>
        <dbReference type="ARBA" id="ARBA00047353"/>
    </source>
</evidence>
<dbReference type="PANTHER" id="PTHR21528:SF0">
    <property type="entry name" value="DEHYDRODOLICHYL DIPHOSPHATE SYNTHASE COMPLEX SUBUNIT NUS1"/>
    <property type="match status" value="1"/>
</dbReference>
<dbReference type="EnsemblMetazoa" id="PPAI005141-RA">
    <property type="protein sequence ID" value="PPAI005141-PA"/>
    <property type="gene ID" value="PPAI005141"/>
</dbReference>
<dbReference type="Proteomes" id="UP000092462">
    <property type="component" value="Unassembled WGS sequence"/>
</dbReference>
<comment type="subcellular location">
    <subcellularLocation>
        <location evidence="2">Endoplasmic reticulum membrane</location>
    </subcellularLocation>
</comment>
<evidence type="ECO:0000313" key="14">
    <source>
        <dbReference type="Proteomes" id="UP000092462"/>
    </source>
</evidence>
<sequence length="255" mass="29272">MSAGILYKFAWFLLHLIFAAAEAAIFYRNYLLRKLKEFSSVSYLEKHGKSPGEYIKLHREHLDKMPQHFAVILGLEEPNFQTLSNLIYWAMASDISYISIYDHQDILQSRLEDFREFVRGSKVTPGHVAFVSGRQGMDGNGFKSQIKVQILSKSDGKPAIGNLCRTLSQEVQRGDLQPDQIDVDYINKRLSDLTGRIPDPDVAIYTGNFCCTYGFLPWQSRLTEFIPMGSQQDFSLDNYLSVLYQFAKKEQRFGK</sequence>
<dbReference type="PANTHER" id="PTHR21528">
    <property type="entry name" value="DEHYDRODOLICHYL DIPHOSPHATE SYNTHASE COMPLEX SUBUNIT NUS1"/>
    <property type="match status" value="1"/>
</dbReference>
<evidence type="ECO:0000256" key="5">
    <source>
        <dbReference type="ARBA" id="ARBA00012596"/>
    </source>
</evidence>
<keyword evidence="7" id="KW-0812">Transmembrane</keyword>
<dbReference type="GO" id="GO:1904423">
    <property type="term" value="C:dehydrodolichyl diphosphate synthase complex"/>
    <property type="evidence" value="ECO:0007669"/>
    <property type="project" value="InterPro"/>
</dbReference>
<dbReference type="SUPFAM" id="SSF64005">
    <property type="entry name" value="Undecaprenyl diphosphate synthase"/>
    <property type="match status" value="1"/>
</dbReference>
<evidence type="ECO:0000256" key="9">
    <source>
        <dbReference type="ARBA" id="ARBA00022842"/>
    </source>
</evidence>
<dbReference type="InterPro" id="IPR038887">
    <property type="entry name" value="Nus1/NgBR"/>
</dbReference>
<evidence type="ECO:0000256" key="4">
    <source>
        <dbReference type="ARBA" id="ARBA00005432"/>
    </source>
</evidence>